<proteinExistence type="inferred from homology"/>
<name>A0A953N871_9BURK</name>
<comment type="caution">
    <text evidence="3">The sequence shown here is derived from an EMBL/GenBank/DDBJ whole genome shotgun (WGS) entry which is preliminary data.</text>
</comment>
<dbReference type="SUPFAM" id="SSF53850">
    <property type="entry name" value="Periplasmic binding protein-like II"/>
    <property type="match status" value="1"/>
</dbReference>
<dbReference type="Gene3D" id="3.40.190.150">
    <property type="entry name" value="Bordetella uptake gene, domain 1"/>
    <property type="match status" value="1"/>
</dbReference>
<dbReference type="PANTHER" id="PTHR42928">
    <property type="entry name" value="TRICARBOXYLATE-BINDING PROTEIN"/>
    <property type="match status" value="1"/>
</dbReference>
<evidence type="ECO:0000313" key="4">
    <source>
        <dbReference type="Proteomes" id="UP000739565"/>
    </source>
</evidence>
<dbReference type="PANTHER" id="PTHR42928:SF5">
    <property type="entry name" value="BLR1237 PROTEIN"/>
    <property type="match status" value="1"/>
</dbReference>
<dbReference type="Proteomes" id="UP000739565">
    <property type="component" value="Unassembled WGS sequence"/>
</dbReference>
<reference evidence="3" key="1">
    <citation type="submission" date="2021-07" db="EMBL/GenBank/DDBJ databases">
        <title>New genus and species of the family Alcaligenaceae.</title>
        <authorList>
            <person name="Hahn M.W."/>
        </authorList>
    </citation>
    <scope>NUCLEOTIDE SEQUENCE</scope>
    <source>
        <strain evidence="3">LF4-65</strain>
    </source>
</reference>
<dbReference type="EMBL" id="JAHXRI010000007">
    <property type="protein sequence ID" value="MBZ1350702.1"/>
    <property type="molecule type" value="Genomic_DNA"/>
</dbReference>
<organism evidence="3 4">
    <name type="scientific">Zwartia hollandica</name>
    <dbReference type="NCBI Taxonomy" id="324606"/>
    <lineage>
        <taxon>Bacteria</taxon>
        <taxon>Pseudomonadati</taxon>
        <taxon>Pseudomonadota</taxon>
        <taxon>Betaproteobacteria</taxon>
        <taxon>Burkholderiales</taxon>
        <taxon>Alcaligenaceae</taxon>
        <taxon>Zwartia</taxon>
    </lineage>
</organism>
<dbReference type="PIRSF" id="PIRSF017082">
    <property type="entry name" value="YflP"/>
    <property type="match status" value="1"/>
</dbReference>
<dbReference type="AlphaFoldDB" id="A0A953N871"/>
<comment type="similarity">
    <text evidence="1">Belongs to the UPF0065 (bug) family.</text>
</comment>
<feature type="signal peptide" evidence="2">
    <location>
        <begin position="1"/>
        <end position="18"/>
    </location>
</feature>
<keyword evidence="4" id="KW-1185">Reference proteome</keyword>
<dbReference type="Pfam" id="PF03401">
    <property type="entry name" value="TctC"/>
    <property type="match status" value="1"/>
</dbReference>
<evidence type="ECO:0000256" key="1">
    <source>
        <dbReference type="ARBA" id="ARBA00006987"/>
    </source>
</evidence>
<sequence length="318" mass="33398">MRVITGFVLCATLATVHAQTDFPNKPITLLVGSAPGGSNDIFARAIGKQLQETLGVSVVVDNKPAAGGILANVLLAKAPADGYTLVVLSSTFTTGAAVRKNLQYDAIKSFTPIAMLAKGPMLITVGNNTPFKTIEDLVSFAKANPGKLNYGTSGVGSINQFASELLSEAANIKMTHVPYKGMGPAVTDLLSGQIDMIIASAPSLLSQVKNDKIRALAVTTVDRSEVAPEIRGLKEAGFPKAAVDLWWGVLAPAGTPKPVVEKLNKSINQIITSEAMKSFFVKEGASPVAMTAEAFGNHLVNELDRWKAIALNANIQAD</sequence>
<evidence type="ECO:0000256" key="2">
    <source>
        <dbReference type="SAM" id="SignalP"/>
    </source>
</evidence>
<evidence type="ECO:0000313" key="3">
    <source>
        <dbReference type="EMBL" id="MBZ1350702.1"/>
    </source>
</evidence>
<keyword evidence="2" id="KW-0732">Signal</keyword>
<feature type="chain" id="PRO_5036784787" evidence="2">
    <location>
        <begin position="19"/>
        <end position="318"/>
    </location>
</feature>
<accession>A0A953N871</accession>
<dbReference type="CDD" id="cd13578">
    <property type="entry name" value="PBP2_Bug27"/>
    <property type="match status" value="1"/>
</dbReference>
<dbReference type="InterPro" id="IPR042100">
    <property type="entry name" value="Bug_dom1"/>
</dbReference>
<dbReference type="InterPro" id="IPR005064">
    <property type="entry name" value="BUG"/>
</dbReference>
<protein>
    <submittedName>
        <fullName evidence="3">Tripartite tricarboxylate transporter substrate binding protein</fullName>
    </submittedName>
</protein>
<gene>
    <name evidence="3" type="ORF">KZZ10_08600</name>
</gene>
<dbReference type="Gene3D" id="3.40.190.10">
    <property type="entry name" value="Periplasmic binding protein-like II"/>
    <property type="match status" value="1"/>
</dbReference>